<accession>A0A2U9IG99</accession>
<evidence type="ECO:0000313" key="3">
    <source>
        <dbReference type="Proteomes" id="UP000248044"/>
    </source>
</evidence>
<dbReference type="Pfam" id="PF01656">
    <property type="entry name" value="CbiA"/>
    <property type="match status" value="1"/>
</dbReference>
<keyword evidence="3" id="KW-1185">Reference proteome</keyword>
<dbReference type="AlphaFoldDB" id="A0A2U9IG99"/>
<name>A0A2U9IG99_9CREN</name>
<dbReference type="Gene3D" id="3.40.50.300">
    <property type="entry name" value="P-loop containing nucleotide triphosphate hydrolases"/>
    <property type="match status" value="1"/>
</dbReference>
<organism evidence="2 3">
    <name type="scientific">Acidianus brierleyi</name>
    <dbReference type="NCBI Taxonomy" id="41673"/>
    <lineage>
        <taxon>Archaea</taxon>
        <taxon>Thermoproteota</taxon>
        <taxon>Thermoprotei</taxon>
        <taxon>Sulfolobales</taxon>
        <taxon>Sulfolobaceae</taxon>
        <taxon>Acidianus</taxon>
    </lineage>
</organism>
<reference evidence="2 3" key="1">
    <citation type="submission" date="2018-05" db="EMBL/GenBank/DDBJ databases">
        <title>Complete Genome Sequences of Extremely Thermoacidophilic, Metal-Mobilizing Type-Strain Members of the Archaeal Family Sulfolobaceae: Acidianus brierleyi DSM-1651T, Acidianus sulfidivorans DSM-18786T, Metallosphaera hakonensis DSM-7519T, and Metallosphaera prunae DSM-10039T.</title>
        <authorList>
            <person name="Counts J.A."/>
            <person name="Kelly R.M."/>
        </authorList>
    </citation>
    <scope>NUCLEOTIDE SEQUENCE [LARGE SCALE GENOMIC DNA]</scope>
    <source>
        <strain evidence="2 3">DSM 1651</strain>
    </source>
</reference>
<dbReference type="Proteomes" id="UP000248044">
    <property type="component" value="Chromosome"/>
</dbReference>
<dbReference type="RefSeq" id="WP_110270949.1">
    <property type="nucleotide sequence ID" value="NZ_CP029289.2"/>
</dbReference>
<dbReference type="InterPro" id="IPR002586">
    <property type="entry name" value="CobQ/CobB/MinD/ParA_Nub-bd_dom"/>
</dbReference>
<gene>
    <name evidence="2" type="ORF">DFR85_11110</name>
</gene>
<dbReference type="SUPFAM" id="SSF52540">
    <property type="entry name" value="P-loop containing nucleoside triphosphate hydrolases"/>
    <property type="match status" value="1"/>
</dbReference>
<proteinExistence type="predicted"/>
<dbReference type="GeneID" id="36832712"/>
<sequence>MFRLSIVGAKGGVGKSTLAYYLALEFSKNKKVLIVSIDGSRTLSEIFNVSGSLLDNTDFYYEKGNLSFISFSSGGKDVSIDTVENIYLQYIIGKDIVIVDNPVHLGKDIILEYSAFSKMSNTRNYILGVSSPQSFVITATKNFLKEYSSALSSNFNEIGIVINFFKGDKIDEFKVYTRIFTIPFIKELLYKGFWNIETPKEFKCLSKTILNILENEG</sequence>
<dbReference type="OrthoDB" id="34582at2157"/>
<feature type="domain" description="CobQ/CobB/MinD/ParA nucleotide binding" evidence="1">
    <location>
        <begin position="5"/>
        <end position="186"/>
    </location>
</feature>
<dbReference type="EMBL" id="CP029289">
    <property type="protein sequence ID" value="AWR95068.1"/>
    <property type="molecule type" value="Genomic_DNA"/>
</dbReference>
<evidence type="ECO:0000313" key="2">
    <source>
        <dbReference type="EMBL" id="AWR95068.1"/>
    </source>
</evidence>
<dbReference type="InterPro" id="IPR027417">
    <property type="entry name" value="P-loop_NTPase"/>
</dbReference>
<protein>
    <recommendedName>
        <fullName evidence="1">CobQ/CobB/MinD/ParA nucleotide binding domain-containing protein</fullName>
    </recommendedName>
</protein>
<evidence type="ECO:0000259" key="1">
    <source>
        <dbReference type="Pfam" id="PF01656"/>
    </source>
</evidence>
<dbReference type="KEGG" id="abri:DFR85_11110"/>